<name>A0A432ZK60_9GAMM</name>
<dbReference type="SUPFAM" id="SSF82171">
    <property type="entry name" value="DPP6 N-terminal domain-like"/>
    <property type="match status" value="1"/>
</dbReference>
<dbReference type="AlphaFoldDB" id="A0A432ZK60"/>
<evidence type="ECO:0000256" key="1">
    <source>
        <dbReference type="ARBA" id="ARBA00022801"/>
    </source>
</evidence>
<dbReference type="PANTHER" id="PTHR42776">
    <property type="entry name" value="SERINE PEPTIDASE S9 FAMILY MEMBER"/>
    <property type="match status" value="1"/>
</dbReference>
<evidence type="ECO:0000259" key="3">
    <source>
        <dbReference type="Pfam" id="PF00326"/>
    </source>
</evidence>
<evidence type="ECO:0000313" key="4">
    <source>
        <dbReference type="EMBL" id="RUO78358.1"/>
    </source>
</evidence>
<keyword evidence="2" id="KW-0732">Signal</keyword>
<evidence type="ECO:0000313" key="5">
    <source>
        <dbReference type="Proteomes" id="UP000288279"/>
    </source>
</evidence>
<evidence type="ECO:0000256" key="2">
    <source>
        <dbReference type="SAM" id="SignalP"/>
    </source>
</evidence>
<keyword evidence="1" id="KW-0378">Hydrolase</keyword>
<dbReference type="Pfam" id="PF00326">
    <property type="entry name" value="Peptidase_S9"/>
    <property type="match status" value="1"/>
</dbReference>
<dbReference type="EMBL" id="PIQG01000002">
    <property type="protein sequence ID" value="RUO78358.1"/>
    <property type="molecule type" value="Genomic_DNA"/>
</dbReference>
<feature type="chain" id="PRO_5019222877" evidence="2">
    <location>
        <begin position="29"/>
        <end position="648"/>
    </location>
</feature>
<protein>
    <submittedName>
        <fullName evidence="4">S9 family peptidase</fullName>
    </submittedName>
</protein>
<proteinExistence type="predicted"/>
<comment type="caution">
    <text evidence="4">The sequence shown here is derived from an EMBL/GenBank/DDBJ whole genome shotgun (WGS) entry which is preliminary data.</text>
</comment>
<organism evidence="4 5">
    <name type="scientific">Pseudidiomarina taiwanensis</name>
    <dbReference type="NCBI Taxonomy" id="337250"/>
    <lineage>
        <taxon>Bacteria</taxon>
        <taxon>Pseudomonadati</taxon>
        <taxon>Pseudomonadota</taxon>
        <taxon>Gammaproteobacteria</taxon>
        <taxon>Alteromonadales</taxon>
        <taxon>Idiomarinaceae</taxon>
        <taxon>Pseudidiomarina</taxon>
    </lineage>
</organism>
<feature type="signal peptide" evidence="2">
    <location>
        <begin position="1"/>
        <end position="28"/>
    </location>
</feature>
<dbReference type="Proteomes" id="UP000288279">
    <property type="component" value="Unassembled WGS sequence"/>
</dbReference>
<gene>
    <name evidence="4" type="ORF">CWI83_04830</name>
</gene>
<keyword evidence="5" id="KW-1185">Reference proteome</keyword>
<dbReference type="Gene3D" id="2.130.10.120">
    <property type="entry name" value="Prolyl oligopeptidase, N-terminal domain"/>
    <property type="match status" value="1"/>
</dbReference>
<dbReference type="GO" id="GO:0006508">
    <property type="term" value="P:proteolysis"/>
    <property type="evidence" value="ECO:0007669"/>
    <property type="project" value="InterPro"/>
</dbReference>
<dbReference type="Gene3D" id="3.40.50.1820">
    <property type="entry name" value="alpha/beta hydrolase"/>
    <property type="match status" value="1"/>
</dbReference>
<dbReference type="RefSeq" id="WP_126826503.1">
    <property type="nucleotide sequence ID" value="NZ_PIQG01000002.1"/>
</dbReference>
<dbReference type="GO" id="GO:0004252">
    <property type="term" value="F:serine-type endopeptidase activity"/>
    <property type="evidence" value="ECO:0007669"/>
    <property type="project" value="InterPro"/>
</dbReference>
<reference evidence="4 5" key="1">
    <citation type="journal article" date="2011" name="Front. Microbiol.">
        <title>Genomic signatures of strain selection and enhancement in Bacillus atrophaeus var. globigii, a historical biowarfare simulant.</title>
        <authorList>
            <person name="Gibbons H.S."/>
            <person name="Broomall S.M."/>
            <person name="McNew L.A."/>
            <person name="Daligault H."/>
            <person name="Chapman C."/>
            <person name="Bruce D."/>
            <person name="Karavis M."/>
            <person name="Krepps M."/>
            <person name="McGregor P.A."/>
            <person name="Hong C."/>
            <person name="Park K.H."/>
            <person name="Akmal A."/>
            <person name="Feldman A."/>
            <person name="Lin J.S."/>
            <person name="Chang W.E."/>
            <person name="Higgs B.W."/>
            <person name="Demirev P."/>
            <person name="Lindquist J."/>
            <person name="Liem A."/>
            <person name="Fochler E."/>
            <person name="Read T.D."/>
            <person name="Tapia R."/>
            <person name="Johnson S."/>
            <person name="Bishop-Lilly K.A."/>
            <person name="Detter C."/>
            <person name="Han C."/>
            <person name="Sozhamannan S."/>
            <person name="Rosenzweig C.N."/>
            <person name="Skowronski E.W."/>
        </authorList>
    </citation>
    <scope>NUCLEOTIDE SEQUENCE [LARGE SCALE GENOMIC DNA]</scope>
    <source>
        <strain evidence="4 5">PIT1</strain>
    </source>
</reference>
<dbReference type="InterPro" id="IPR002470">
    <property type="entry name" value="Peptidase_S9A"/>
</dbReference>
<dbReference type="PANTHER" id="PTHR42776:SF27">
    <property type="entry name" value="DIPEPTIDYL PEPTIDASE FAMILY MEMBER 6"/>
    <property type="match status" value="1"/>
</dbReference>
<dbReference type="InterPro" id="IPR001375">
    <property type="entry name" value="Peptidase_S9_cat"/>
</dbReference>
<accession>A0A432ZK60</accession>
<sequence length="648" mass="72438">MSLFVRTLTAFALTVSSFTFITLPAAQAAENLIPVEHFFERSTYNGVWISPTGQYLAIKASEGTRDSIIIYDRQEKKVVSNFAFGDSIRFEGIFWANDERIVFTGAKFVGYLDNQGGRPSLYAANADGSNRREIFRVERSGYRVLNRLPDDPEHILIEKRHFADQGEAKAHLLNIYDSRTYFVGEQPPKANGLISDNTGRLRAAVAYEEERSDEFGKGTSWLYYRSPGSDEWKELQLEGFDARRAGFGGFSADNRYAYLMSSHDSPRTEVFQFDTETGEMEKIASDPIADVTGVVSGLDGDTVGFQAMPNTVRRIYTDDSASAKLLQSLEQAFPGQVVDLTSLTSDRKTAVVHVWSATNPGEYYLFDTETLAAAYIASPKPKLDPSQMGEVRPIEVEARDGLMLHGYLTLPNGYQDGTALPTIVNIHGGPHGPRDTWSFSRENQFFANRGYAVLQINFRGSGGYGQEFEESGYQKWGREMQDDVTDATLWAIEQGFSDPDRICVYGGSYGGYSSLMAVIREPDLYQCSVGYVGVYSLEVMKEEGDIVSRRSGRKYLDRVLGEDVAVLRANSPANNVDKIKVPLFIVHGENDVRVPMDQYYALTEALDDAGIKYKSMVREEGHGFQLEENLYDLYNALEDFFGQHIGAK</sequence>
<dbReference type="SUPFAM" id="SSF53474">
    <property type="entry name" value="alpha/beta-Hydrolases"/>
    <property type="match status" value="1"/>
</dbReference>
<feature type="domain" description="Peptidase S9 prolyl oligopeptidase catalytic" evidence="3">
    <location>
        <begin position="437"/>
        <end position="646"/>
    </location>
</feature>
<dbReference type="PRINTS" id="PR00862">
    <property type="entry name" value="PROLIGOPTASE"/>
</dbReference>
<dbReference type="OrthoDB" id="4269629at2"/>
<dbReference type="InterPro" id="IPR029058">
    <property type="entry name" value="AB_hydrolase_fold"/>
</dbReference>